<keyword evidence="1" id="KW-0175">Coiled coil</keyword>
<gene>
    <name evidence="3" type="ORF">ACMD2_02539</name>
</gene>
<dbReference type="InterPro" id="IPR045040">
    <property type="entry name" value="PORR_fam"/>
</dbReference>
<dbReference type="Proteomes" id="UP000092600">
    <property type="component" value="Unassembled WGS sequence"/>
</dbReference>
<name>A0A199V902_ANACO</name>
<evidence type="ECO:0000313" key="3">
    <source>
        <dbReference type="EMBL" id="OAY73582.1"/>
    </source>
</evidence>
<dbReference type="EMBL" id="LSRQ01002666">
    <property type="protein sequence ID" value="OAY73582.1"/>
    <property type="molecule type" value="Genomic_DNA"/>
</dbReference>
<comment type="caution">
    <text evidence="3">The sequence shown here is derived from an EMBL/GenBank/DDBJ whole genome shotgun (WGS) entry which is preliminary data.</text>
</comment>
<evidence type="ECO:0000313" key="4">
    <source>
        <dbReference type="Proteomes" id="UP000092600"/>
    </source>
</evidence>
<accession>A0A199V902</accession>
<feature type="coiled-coil region" evidence="1">
    <location>
        <begin position="375"/>
        <end position="409"/>
    </location>
</feature>
<protein>
    <submittedName>
        <fullName evidence="3">Protein ROOT PRIMORDIUM DEFECTIVE 1</fullName>
    </submittedName>
</protein>
<feature type="domain" description="PORR" evidence="2">
    <location>
        <begin position="46"/>
        <end position="378"/>
    </location>
</feature>
<reference evidence="3 4" key="1">
    <citation type="journal article" date="2016" name="DNA Res.">
        <title>The draft genome of MD-2 pineapple using hybrid error correction of long reads.</title>
        <authorList>
            <person name="Redwan R.M."/>
            <person name="Saidin A."/>
            <person name="Kumar S.V."/>
        </authorList>
    </citation>
    <scope>NUCLEOTIDE SEQUENCE [LARGE SCALE GENOMIC DNA]</scope>
    <source>
        <strain evidence="4">cv. MD2</strain>
        <tissue evidence="3">Leaf</tissue>
    </source>
</reference>
<proteinExistence type="predicted"/>
<evidence type="ECO:0000256" key="1">
    <source>
        <dbReference type="SAM" id="Coils"/>
    </source>
</evidence>
<dbReference type="PANTHER" id="PTHR31476">
    <property type="entry name" value="PROTEIN WHAT'S THIS FACTOR 1 HOMOLOG, CHLOROPLASTIC"/>
    <property type="match status" value="1"/>
</dbReference>
<dbReference type="STRING" id="4615.A0A199V902"/>
<sequence>MPSSSSLFSSLTAASSASAAAAGRAARNVVVSPTQGVSSLKVPWRRDPALDSAIERDKRYGLCWRVVREVLAEPGRRIPLRYLEKRRPRLRLPLRVPTFLRRYPNLFELYPDRIRPSSPSPAVPFLRPSPSLLSFLALRDRLLSLHEPLLLAKLVKLLMMSRHRALPADKLLCVKRDFGFPDDLLTSLVPAHPDLLRLSGHPGHGPCFVELVAWDHSYARSAVEARADAESELTGVRMRPNFAVRLPRGFYLKKEMREWARDWLELPYISPYADASALHPASREMEKRAVGLLHELLSLTLHKRAAVPILGKFCDEFRLSNAFASAFTRHPGIFYVSLKGGIKTAMLREAYDELGELVDRDPLLAIKDKFVEMMEEGHRDYMEAMKRRKEELERDLELMAAKNAAETGDGGETS</sequence>
<dbReference type="Pfam" id="PF11955">
    <property type="entry name" value="PORR"/>
    <property type="match status" value="1"/>
</dbReference>
<dbReference type="GO" id="GO:0003723">
    <property type="term" value="F:RNA binding"/>
    <property type="evidence" value="ECO:0007669"/>
    <property type="project" value="InterPro"/>
</dbReference>
<dbReference type="PANTHER" id="PTHR31476:SF3">
    <property type="entry name" value="UBIQUITIN CARBOXYL-TERMINAL HYDROLASE FAMILY PROTEIN"/>
    <property type="match status" value="1"/>
</dbReference>
<dbReference type="InterPro" id="IPR021099">
    <property type="entry name" value="PORR_domain"/>
</dbReference>
<dbReference type="AlphaFoldDB" id="A0A199V902"/>
<organism evidence="3 4">
    <name type="scientific">Ananas comosus</name>
    <name type="common">Pineapple</name>
    <name type="synonym">Ananas ananas</name>
    <dbReference type="NCBI Taxonomy" id="4615"/>
    <lineage>
        <taxon>Eukaryota</taxon>
        <taxon>Viridiplantae</taxon>
        <taxon>Streptophyta</taxon>
        <taxon>Embryophyta</taxon>
        <taxon>Tracheophyta</taxon>
        <taxon>Spermatophyta</taxon>
        <taxon>Magnoliopsida</taxon>
        <taxon>Liliopsida</taxon>
        <taxon>Poales</taxon>
        <taxon>Bromeliaceae</taxon>
        <taxon>Bromelioideae</taxon>
        <taxon>Ananas</taxon>
    </lineage>
</organism>
<evidence type="ECO:0000259" key="2">
    <source>
        <dbReference type="Pfam" id="PF11955"/>
    </source>
</evidence>